<keyword evidence="1" id="KW-0596">Phosphopantetheine</keyword>
<dbReference type="Gene3D" id="3.40.50.12780">
    <property type="entry name" value="N-terminal domain of ligase-like"/>
    <property type="match status" value="1"/>
</dbReference>
<accession>A0A8H6YCJ9</accession>
<dbReference type="PANTHER" id="PTHR44845">
    <property type="entry name" value="CARRIER DOMAIN-CONTAINING PROTEIN"/>
    <property type="match status" value="1"/>
</dbReference>
<comment type="caution">
    <text evidence="5">The sequence shown here is derived from an EMBL/GenBank/DDBJ whole genome shotgun (WGS) entry which is preliminary data.</text>
</comment>
<dbReference type="InterPro" id="IPR000873">
    <property type="entry name" value="AMP-dep_synth/lig_dom"/>
</dbReference>
<proteinExistence type="predicted"/>
<dbReference type="SUPFAM" id="SSF56801">
    <property type="entry name" value="Acetyl-CoA synthetase-like"/>
    <property type="match status" value="1"/>
</dbReference>
<dbReference type="PROSITE" id="PS00455">
    <property type="entry name" value="AMP_BINDING"/>
    <property type="match status" value="1"/>
</dbReference>
<dbReference type="OrthoDB" id="429813at2759"/>
<protein>
    <submittedName>
        <fullName evidence="5">Acetyl-CoA synthetase-like protein</fullName>
    </submittedName>
</protein>
<dbReference type="SUPFAM" id="SSF51735">
    <property type="entry name" value="NAD(P)-binding Rossmann-fold domains"/>
    <property type="match status" value="1"/>
</dbReference>
<evidence type="ECO:0000256" key="2">
    <source>
        <dbReference type="ARBA" id="ARBA00022553"/>
    </source>
</evidence>
<feature type="domain" description="Thioester reductase (TE)" evidence="4">
    <location>
        <begin position="386"/>
        <end position="607"/>
    </location>
</feature>
<dbReference type="InterPro" id="IPR042099">
    <property type="entry name" value="ANL_N_sf"/>
</dbReference>
<feature type="domain" description="AMP-dependent synthetase/ligase" evidence="3">
    <location>
        <begin position="40"/>
        <end position="330"/>
    </location>
</feature>
<dbReference type="PANTHER" id="PTHR44845:SF1">
    <property type="entry name" value="L-2-AMINOADIPATE REDUCTASE"/>
    <property type="match status" value="1"/>
</dbReference>
<evidence type="ECO:0000259" key="4">
    <source>
        <dbReference type="Pfam" id="PF07993"/>
    </source>
</evidence>
<dbReference type="Pfam" id="PF00501">
    <property type="entry name" value="AMP-binding"/>
    <property type="match status" value="1"/>
</dbReference>
<keyword evidence="2" id="KW-0597">Phosphoprotein</keyword>
<dbReference type="InterPro" id="IPR036291">
    <property type="entry name" value="NAD(P)-bd_dom_sf"/>
</dbReference>
<evidence type="ECO:0000259" key="3">
    <source>
        <dbReference type="Pfam" id="PF00501"/>
    </source>
</evidence>
<gene>
    <name evidence="5" type="ORF">MSAN_01318200</name>
</gene>
<reference evidence="5" key="1">
    <citation type="submission" date="2020-05" db="EMBL/GenBank/DDBJ databases">
        <title>Mycena genomes resolve the evolution of fungal bioluminescence.</title>
        <authorList>
            <person name="Tsai I.J."/>
        </authorList>
    </citation>
    <scope>NUCLEOTIDE SEQUENCE</scope>
    <source>
        <strain evidence="5">160909Yilan</strain>
    </source>
</reference>
<dbReference type="AlphaFoldDB" id="A0A8H6YCJ9"/>
<dbReference type="EMBL" id="JACAZH010000010">
    <property type="protein sequence ID" value="KAF7357233.1"/>
    <property type="molecule type" value="Genomic_DNA"/>
</dbReference>
<dbReference type="InterPro" id="IPR020845">
    <property type="entry name" value="AMP-binding_CS"/>
</dbReference>
<organism evidence="5 6">
    <name type="scientific">Mycena sanguinolenta</name>
    <dbReference type="NCBI Taxonomy" id="230812"/>
    <lineage>
        <taxon>Eukaryota</taxon>
        <taxon>Fungi</taxon>
        <taxon>Dikarya</taxon>
        <taxon>Basidiomycota</taxon>
        <taxon>Agaricomycotina</taxon>
        <taxon>Agaricomycetes</taxon>
        <taxon>Agaricomycetidae</taxon>
        <taxon>Agaricales</taxon>
        <taxon>Marasmiineae</taxon>
        <taxon>Mycenaceae</taxon>
        <taxon>Mycena</taxon>
    </lineage>
</organism>
<dbReference type="Gene3D" id="3.40.50.720">
    <property type="entry name" value="NAD(P)-binding Rossmann-like Domain"/>
    <property type="match status" value="1"/>
</dbReference>
<dbReference type="Pfam" id="PF07993">
    <property type="entry name" value="NAD_binding_4"/>
    <property type="match status" value="1"/>
</dbReference>
<dbReference type="Proteomes" id="UP000623467">
    <property type="component" value="Unassembled WGS sequence"/>
</dbReference>
<evidence type="ECO:0000313" key="6">
    <source>
        <dbReference type="Proteomes" id="UP000623467"/>
    </source>
</evidence>
<sequence>MYAVLPPLDGSLNLRQIVDFHIIHGNRSAAYSFSDQDENMTEISHFEFCRAAHRVAHLLRSQRRGPDGQVLAIVAVTDVLLYQTIVAGCFVAGLIPFPISDRSAADTIFHLLNNVGSHRVLTTKGSLGRLMDALATDNAAYELSVEEIPLLGQIYPHLGHETPESPFVLYPGPTTSISLDHVAMYLHSSGSTGFPKSVLLTHNNLVLQAALEGISQRVEMSPRLAVGHLPACHAMGITTQILFPILNGGTACLYPLVSTTTKYITPTVPNAQNAIENAQRTKAKGIMVVPAFALHWQSPETIAYLKTLELVAYTGVSLASRVCDSLFNQGVNIVPIYRGPEIGAATGARIAAVEEMIAKYSVGFEKPLGLYKKRPRSSTGHVVILIGSTGGLGSHILEILLSHTAIERVYAFNRPGKTSVSVRQREAFVKRALDTTLLASEKLIYLEGDSTKADLGLPAEVWMTLRDTATVIIHNAWTVNFNKPLISFEPHVKGVRNLIDLARQSPEASGIRFFFASSITSAQNWDQRLGSVPEQLQLDASLAIGSGYGESKYVAERILGASGLQATSFRIGQICGSVRNGAWSTTEWFPSVVKICIALRSFPSHPAVVAWLPPQAISRTIVDAAVIAWDFVMSTMASTLQFPLIPSAEWLQQLQHKSGRATDKDMGIVG</sequence>
<evidence type="ECO:0000256" key="1">
    <source>
        <dbReference type="ARBA" id="ARBA00022450"/>
    </source>
</evidence>
<dbReference type="InterPro" id="IPR013120">
    <property type="entry name" value="FAR_NAD-bd"/>
</dbReference>
<evidence type="ECO:0000313" key="5">
    <source>
        <dbReference type="EMBL" id="KAF7357233.1"/>
    </source>
</evidence>
<keyword evidence="6" id="KW-1185">Reference proteome</keyword>
<name>A0A8H6YCJ9_9AGAR</name>